<evidence type="ECO:0000259" key="3">
    <source>
        <dbReference type="PROSITE" id="PS50835"/>
    </source>
</evidence>
<keyword evidence="5" id="KW-1185">Reference proteome</keyword>
<dbReference type="Pfam" id="PF01436">
    <property type="entry name" value="NHL"/>
    <property type="match status" value="1"/>
</dbReference>
<comment type="caution">
    <text evidence="4">The sequence shown here is derived from an EMBL/GenBank/DDBJ whole genome shotgun (WGS) entry which is preliminary data.</text>
</comment>
<dbReference type="EMBL" id="BAAAZC010000004">
    <property type="protein sequence ID" value="GAA3959761.1"/>
    <property type="molecule type" value="Genomic_DNA"/>
</dbReference>
<dbReference type="PROSITE" id="PS50835">
    <property type="entry name" value="IG_LIKE"/>
    <property type="match status" value="1"/>
</dbReference>
<gene>
    <name evidence="4" type="ORF">GCM10022210_04170</name>
</gene>
<protein>
    <recommendedName>
        <fullName evidence="3">Ig-like domain-containing protein</fullName>
    </recommendedName>
</protein>
<dbReference type="InterPro" id="IPR011042">
    <property type="entry name" value="6-blade_b-propeller_TolB-like"/>
</dbReference>
<dbReference type="SUPFAM" id="SSF63829">
    <property type="entry name" value="Calcium-dependent phosphotriesterase"/>
    <property type="match status" value="2"/>
</dbReference>
<dbReference type="PROSITE" id="PS51125">
    <property type="entry name" value="NHL"/>
    <property type="match status" value="1"/>
</dbReference>
<name>A0ABP7P4T3_9SPHI</name>
<dbReference type="RefSeq" id="WP_259090681.1">
    <property type="nucleotide sequence ID" value="NZ_BAAAZC010000004.1"/>
</dbReference>
<evidence type="ECO:0000256" key="1">
    <source>
        <dbReference type="ARBA" id="ARBA00022737"/>
    </source>
</evidence>
<dbReference type="InterPro" id="IPR007110">
    <property type="entry name" value="Ig-like_dom"/>
</dbReference>
<evidence type="ECO:0000313" key="5">
    <source>
        <dbReference type="Proteomes" id="UP001500742"/>
    </source>
</evidence>
<feature type="domain" description="Ig-like" evidence="3">
    <location>
        <begin position="619"/>
        <end position="698"/>
    </location>
</feature>
<dbReference type="Pfam" id="PF13585">
    <property type="entry name" value="CHU_C"/>
    <property type="match status" value="1"/>
</dbReference>
<dbReference type="NCBIfam" id="TIGR04131">
    <property type="entry name" value="Bac_Flav_CTERM"/>
    <property type="match status" value="1"/>
</dbReference>
<dbReference type="SUPFAM" id="SSF48726">
    <property type="entry name" value="Immunoglobulin"/>
    <property type="match status" value="1"/>
</dbReference>
<keyword evidence="1" id="KW-0677">Repeat</keyword>
<proteinExistence type="predicted"/>
<sequence>MFATCFFTGNHIKIPKPGLVKLVIGLTLTGMLVLFLLGVANAQAPVISPKSHLVFTLDSTGTRILQPADLVTVGGGANSLPFVKISPNIFDCSSLGKQTITVTASNISSSPNDANNTATQKVDITIASTPIFANYDDVILTADLDCKAVIPDYASSAQVTDLCPNVLLSVTQEPVAGTALTVNKPATISLTARDKYGGAATIFFSVTSFSKPVIDPVKTPITFKLDENGNYDIKLSDLAGVSTCDDGDITTTISPPNVTCADVGKTSITLTASTSRPNPRAVTFSVPTDVVTDAQGNLYIADGYSCKIRKIATDGTVTTFAGGDCGFADGIAPLAKFGVLNGLTIDPLGNLYVVDKNSRIRKVTTDGTVTTLAGNGQDKSVDGIGAAASFRDPRGITIDAAGNLFVTQGTDYLVRKISPFGTVTTVTPPASAAKLYVPTGITVDAADNLYVTDFSSAIKKINTKGDVTIIAGHSGNGADDGKGTAASFNNPKGITFDKHGDLYVTDSENNTIRKIDPLGNVTTLDLYIAGTGNKALLNNPVGIKLDLFDNFIVVDSYNERLVRITPTGDLTLITGNGVVGNHNGNANTPPTVGIETTMSFPVTVENSLGSDLPAQIVTPAVTVSPKNATACAGDPISFNATIQPTDATVKFQWLVNGVKAGTNSAAFTSTKLSDGDIVTCITSNNVSCILPKSSDPITVHIDPLPQISFPDKYVIKPGKDIQLQPVITGDIMSYHWSPSLGLSDTTIANPIASPLVTTVYHLQATSTSGCTTDVPVTVNVVVPIDAPNSFSPNGDGVNDFWEISSLQYYPNCLVGVYNRYGQAVFYSKGYHVPWDGRFNGAPLAEGTYYYIIAPNNGTMKPVSGWVMIIR</sequence>
<evidence type="ECO:0000256" key="2">
    <source>
        <dbReference type="PROSITE-ProRule" id="PRU00504"/>
    </source>
</evidence>
<accession>A0ABP7P4T3</accession>
<feature type="repeat" description="NHL" evidence="2">
    <location>
        <begin position="488"/>
        <end position="518"/>
    </location>
</feature>
<organism evidence="4 5">
    <name type="scientific">Mucilaginibacter dorajii</name>
    <dbReference type="NCBI Taxonomy" id="692994"/>
    <lineage>
        <taxon>Bacteria</taxon>
        <taxon>Pseudomonadati</taxon>
        <taxon>Bacteroidota</taxon>
        <taxon>Sphingobacteriia</taxon>
        <taxon>Sphingobacteriales</taxon>
        <taxon>Sphingobacteriaceae</taxon>
        <taxon>Mucilaginibacter</taxon>
    </lineage>
</organism>
<dbReference type="InterPro" id="IPR036179">
    <property type="entry name" value="Ig-like_dom_sf"/>
</dbReference>
<dbReference type="InterPro" id="IPR013783">
    <property type="entry name" value="Ig-like_fold"/>
</dbReference>
<dbReference type="Proteomes" id="UP001500742">
    <property type="component" value="Unassembled WGS sequence"/>
</dbReference>
<evidence type="ECO:0000313" key="4">
    <source>
        <dbReference type="EMBL" id="GAA3959761.1"/>
    </source>
</evidence>
<dbReference type="PANTHER" id="PTHR13833:SF71">
    <property type="entry name" value="NHL DOMAIN-CONTAINING PROTEIN"/>
    <property type="match status" value="1"/>
</dbReference>
<dbReference type="InterPro" id="IPR001258">
    <property type="entry name" value="NHL_repeat"/>
</dbReference>
<dbReference type="PANTHER" id="PTHR13833">
    <property type="match status" value="1"/>
</dbReference>
<reference evidence="5" key="1">
    <citation type="journal article" date="2019" name="Int. J. Syst. Evol. Microbiol.">
        <title>The Global Catalogue of Microorganisms (GCM) 10K type strain sequencing project: providing services to taxonomists for standard genome sequencing and annotation.</title>
        <authorList>
            <consortium name="The Broad Institute Genomics Platform"/>
            <consortium name="The Broad Institute Genome Sequencing Center for Infectious Disease"/>
            <person name="Wu L."/>
            <person name="Ma J."/>
        </authorList>
    </citation>
    <scope>NUCLEOTIDE SEQUENCE [LARGE SCALE GENOMIC DNA]</scope>
    <source>
        <strain evidence="5">JCM 16601</strain>
    </source>
</reference>
<dbReference type="Gene3D" id="2.60.40.10">
    <property type="entry name" value="Immunoglobulins"/>
    <property type="match status" value="1"/>
</dbReference>
<dbReference type="InterPro" id="IPR026341">
    <property type="entry name" value="T9SS_type_B"/>
</dbReference>
<dbReference type="Gene3D" id="2.120.10.30">
    <property type="entry name" value="TolB, C-terminal domain"/>
    <property type="match status" value="4"/>
</dbReference>